<sequence length="129" mass="14743">MRYFHGCYSVGDDRLWGVNRRKKGAANTLAALKSIRAARPDGAPIYVILDNLSAHKGTDIRRWAKKNKVEPSPTRQHSTQHQLPWPKPHSPCPRFRVKPQGRVVSVFPLVARGLSEFSGCCRWRGRSWR</sequence>
<evidence type="ECO:0000313" key="3">
    <source>
        <dbReference type="Proteomes" id="UP001321542"/>
    </source>
</evidence>
<evidence type="ECO:0000256" key="1">
    <source>
        <dbReference type="SAM" id="MobiDB-lite"/>
    </source>
</evidence>
<reference evidence="2 3" key="2">
    <citation type="journal article" date="2023" name="ChemBioChem">
        <title>Acyltransferase Domain Exchange between Two Independent Type I Polyketide Synthases in the Same Producer Strain of Macrolide Antibiotics.</title>
        <authorList>
            <person name="Kudo F."/>
            <person name="Kishikawa K."/>
            <person name="Tsuboi K."/>
            <person name="Kido T."/>
            <person name="Usui T."/>
            <person name="Hashimoto J."/>
            <person name="Shin-Ya K."/>
            <person name="Miyanaga A."/>
            <person name="Eguchi T."/>
        </authorList>
    </citation>
    <scope>NUCLEOTIDE SEQUENCE [LARGE SCALE GENOMIC DNA]</scope>
    <source>
        <strain evidence="2 3">A-8890</strain>
    </source>
</reference>
<dbReference type="EMBL" id="AP018448">
    <property type="protein sequence ID" value="BBC29444.1"/>
    <property type="molecule type" value="Genomic_DNA"/>
</dbReference>
<evidence type="ECO:0000313" key="2">
    <source>
        <dbReference type="EMBL" id="BBC29444.1"/>
    </source>
</evidence>
<evidence type="ECO:0008006" key="4">
    <source>
        <dbReference type="Google" id="ProtNLM"/>
    </source>
</evidence>
<feature type="compositionally biased region" description="Polar residues" evidence="1">
    <location>
        <begin position="73"/>
        <end position="82"/>
    </location>
</feature>
<proteinExistence type="predicted"/>
<reference evidence="2 3" key="1">
    <citation type="journal article" date="2010" name="ChemBioChem">
        <title>Cloning and characterization of the biosynthetic gene cluster of 16-membered macrolide antibiotic FD-891: involvement of a dual functional cytochrome P450 monooxygenase catalyzing epoxidation and hydroxylation.</title>
        <authorList>
            <person name="Kudo F."/>
            <person name="Motegi A."/>
            <person name="Mizoue K."/>
            <person name="Eguchi T."/>
        </authorList>
    </citation>
    <scope>NUCLEOTIDE SEQUENCE [LARGE SCALE GENOMIC DNA]</scope>
    <source>
        <strain evidence="2 3">A-8890</strain>
    </source>
</reference>
<keyword evidence="3" id="KW-1185">Reference proteome</keyword>
<protein>
    <recommendedName>
        <fullName evidence="4">Transposase</fullName>
    </recommendedName>
</protein>
<organism evidence="2 3">
    <name type="scientific">Streptomyces graminofaciens</name>
    <dbReference type="NCBI Taxonomy" id="68212"/>
    <lineage>
        <taxon>Bacteria</taxon>
        <taxon>Bacillati</taxon>
        <taxon>Actinomycetota</taxon>
        <taxon>Actinomycetes</taxon>
        <taxon>Kitasatosporales</taxon>
        <taxon>Streptomycetaceae</taxon>
        <taxon>Streptomyces</taxon>
    </lineage>
</organism>
<gene>
    <name evidence="2" type="ORF">SGFS_007380</name>
</gene>
<name>A0ABN5V8D7_9ACTN</name>
<accession>A0ABN5V8D7</accession>
<feature type="region of interest" description="Disordered" evidence="1">
    <location>
        <begin position="66"/>
        <end position="92"/>
    </location>
</feature>
<dbReference type="Proteomes" id="UP001321542">
    <property type="component" value="Chromosome"/>
</dbReference>